<dbReference type="InterPro" id="IPR012334">
    <property type="entry name" value="Pectin_lyas_fold"/>
</dbReference>
<comment type="caution">
    <text evidence="2">The sequence shown here is derived from an EMBL/GenBank/DDBJ whole genome shotgun (WGS) entry which is preliminary data.</text>
</comment>
<dbReference type="Gene3D" id="2.160.20.10">
    <property type="entry name" value="Single-stranded right-handed beta-helix, Pectin lyase-like"/>
    <property type="match status" value="1"/>
</dbReference>
<organism evidence="2 3">
    <name type="scientific">Xenorhabdus littoralis</name>
    <dbReference type="NCBI Taxonomy" id="2582835"/>
    <lineage>
        <taxon>Bacteria</taxon>
        <taxon>Pseudomonadati</taxon>
        <taxon>Pseudomonadota</taxon>
        <taxon>Gammaproteobacteria</taxon>
        <taxon>Enterobacterales</taxon>
        <taxon>Morganellaceae</taxon>
        <taxon>Xenorhabdus</taxon>
    </lineage>
</organism>
<feature type="domain" description="Filamentous haemagglutinin FhaB/tRNA nuclease CdiA-like TPS" evidence="1">
    <location>
        <begin position="85"/>
        <end position="207"/>
    </location>
</feature>
<feature type="non-terminal residue" evidence="2">
    <location>
        <position position="875"/>
    </location>
</feature>
<dbReference type="Pfam" id="PF05594">
    <property type="entry name" value="Fil_haemagg"/>
    <property type="match status" value="5"/>
</dbReference>
<reference evidence="3" key="1">
    <citation type="journal article" date="2024" name="Toxins">
        <title>Genome Sequence Analysis of Native Xenorhabdus Strains Isolated from Entomopathogenic Nematodes in Argentina.</title>
        <authorList>
            <person name="Palma L."/>
            <person name="Frizzo L."/>
            <person name="Kaiser S."/>
            <person name="Berry C."/>
            <person name="Caballero P."/>
            <person name="Bode H.B."/>
            <person name="Del Valle E.E."/>
        </authorList>
    </citation>
    <scope>NUCLEOTIDE SEQUENCE [LARGE SCALE GENOMIC DNA]</scope>
    <source>
        <strain evidence="3">Reich</strain>
    </source>
</reference>
<dbReference type="Proteomes" id="UP001271640">
    <property type="component" value="Unassembled WGS sequence"/>
</dbReference>
<protein>
    <submittedName>
        <fullName evidence="2">Filamentous hemagglutinin N-terminal domain-containing protein</fullName>
    </submittedName>
</protein>
<dbReference type="RefSeq" id="WP_319927497.1">
    <property type="nucleotide sequence ID" value="NZ_VCDP01000082.1"/>
</dbReference>
<dbReference type="SMART" id="SM00912">
    <property type="entry name" value="Haemagg_act"/>
    <property type="match status" value="1"/>
</dbReference>
<dbReference type="Pfam" id="PF05860">
    <property type="entry name" value="TPS"/>
    <property type="match status" value="1"/>
</dbReference>
<dbReference type="NCBIfam" id="TIGR01731">
    <property type="entry name" value="fil_hemag_20aa"/>
    <property type="match status" value="15"/>
</dbReference>
<dbReference type="SUPFAM" id="SSF51126">
    <property type="entry name" value="Pectin lyase-like"/>
    <property type="match status" value="1"/>
</dbReference>
<evidence type="ECO:0000313" key="3">
    <source>
        <dbReference type="Proteomes" id="UP001271640"/>
    </source>
</evidence>
<dbReference type="EMBL" id="VCDP01000082">
    <property type="protein sequence ID" value="MDX8000785.1"/>
    <property type="molecule type" value="Genomic_DNA"/>
</dbReference>
<gene>
    <name evidence="2" type="ORF">FE394_16710</name>
</gene>
<evidence type="ECO:0000259" key="1">
    <source>
        <dbReference type="SMART" id="SM00912"/>
    </source>
</evidence>
<dbReference type="NCBIfam" id="TIGR01901">
    <property type="entry name" value="adhes_NPXG"/>
    <property type="match status" value="1"/>
</dbReference>
<dbReference type="InterPro" id="IPR008619">
    <property type="entry name" value="Filamentous_hemagglutn_rpt"/>
</dbReference>
<dbReference type="InterPro" id="IPR024973">
    <property type="entry name" value="ESPR"/>
</dbReference>
<sequence length="875" mass="92025">MNKQCYSLIYSRTHGELRVVSELTRSCSRAPGQCRGTGGARLWVTVRRAVWLLGAALFAGQALADGIIADRQVAPAQRPEVITTQNGLPQVNINAPNQAGVSHNPYQQFDVDQRGAILNNSALMTSTQLAGMIQGNPRLDPNAAPARFIINEVNSDKPSQLRGFLEVAGGRAQVIVANPSGIVCNGCGTINAGRMTLTTGKPQLNADGSLAGYQVERGVVSIEGGGLNGDPRHDTGYVDILARAVKLNAGVWAKEELAVVAGRNRISADSKTVTPLAENDKKPELAIDMGQMGGMYSGYIRMIGTEAGVGVRNQGGHLQTGKTLIVSSEGRLSWQSGEQEAVTQVGGDITLTARNGIEHHGKLHSGGQLAVQSRDGDIQQSGTLAAVGDIRLTSARGIQSRGYLLAGSDTNSTLKHKANLTLSSQGNTQASGHLLSLGDINVTGQRVDISHSQLAASRAEIAAKVGGVALQQAKIDSQQLTVKTPGDIDAQQARVGVGRWEIDANNLFNQKAVWSQSGTGESRFALTGALDNTGGRIEAPQLSLNAGSLNNQQGHLVVLEKTVQYWRVTGLLNNTDGLLGNNGNLRLDIGSLNNQRGTLKSQSALDITSGADINNSGGNLLSGQQLTVKATGRIDSQSGNIQGKALELTAQTLTNTKGKIVSQGHLQLKINQDMGNQHGLIKADDVLKIQTDGHWDNRDGTIQGSKQVDVFARSIDNGSIDSSNVDNPGGKLSAEQKLSLTVADNINNQSGDIRGETLQLTAQHLNNAQGKIVSKGHLLLDSHQSINNQHGLLDAADALDIRTQGHWDNRGGTAQSGKQVDVSTQSLDNSDGKLLAEQALTVNTTGTIDNQRGTLQGLSALNVTSGGDLQNGGGK</sequence>
<keyword evidence="3" id="KW-1185">Reference proteome</keyword>
<accession>A0ABU4SQH8</accession>
<dbReference type="InterPro" id="IPR008638">
    <property type="entry name" value="FhaB/CdiA-like_TPS"/>
</dbReference>
<dbReference type="InterPro" id="IPR011050">
    <property type="entry name" value="Pectin_lyase_fold/virulence"/>
</dbReference>
<evidence type="ECO:0000313" key="2">
    <source>
        <dbReference type="EMBL" id="MDX8000785.1"/>
    </source>
</evidence>
<name>A0ABU4SQH8_9GAMM</name>
<dbReference type="InterPro" id="IPR010069">
    <property type="entry name" value="CdiA_FHA1_rpt"/>
</dbReference>
<proteinExistence type="predicted"/>
<dbReference type="Pfam" id="PF13018">
    <property type="entry name" value="ESPR"/>
    <property type="match status" value="1"/>
</dbReference>